<evidence type="ECO:0000313" key="4">
    <source>
        <dbReference type="EMBL" id="KAK8013728.1"/>
    </source>
</evidence>
<comment type="subunit">
    <text evidence="1">Component of the NuA4 histone acetyltransferase complex.</text>
</comment>
<proteinExistence type="predicted"/>
<comment type="caution">
    <text evidence="4">The sequence shown here is derived from an EMBL/GenBank/DDBJ whole genome shotgun (WGS) entry which is preliminary data.</text>
</comment>
<accession>A0ABR1RKL4</accession>
<dbReference type="InterPro" id="IPR016197">
    <property type="entry name" value="Chromo-like_dom_sf"/>
</dbReference>
<dbReference type="Proteomes" id="UP001396898">
    <property type="component" value="Unassembled WGS sequence"/>
</dbReference>
<evidence type="ECO:0000313" key="5">
    <source>
        <dbReference type="Proteomes" id="UP001396898"/>
    </source>
</evidence>
<evidence type="ECO:0000256" key="2">
    <source>
        <dbReference type="SAM" id="MobiDB-lite"/>
    </source>
</evidence>
<gene>
    <name evidence="4" type="ORF">PG991_009321</name>
</gene>
<feature type="compositionally biased region" description="Polar residues" evidence="2">
    <location>
        <begin position="258"/>
        <end position="270"/>
    </location>
</feature>
<keyword evidence="5" id="KW-1185">Reference proteome</keyword>
<feature type="region of interest" description="Disordered" evidence="2">
    <location>
        <begin position="207"/>
        <end position="295"/>
    </location>
</feature>
<dbReference type="Pfam" id="PF00385">
    <property type="entry name" value="Chromo"/>
    <property type="match status" value="1"/>
</dbReference>
<feature type="domain" description="Chromo" evidence="3">
    <location>
        <begin position="453"/>
        <end position="500"/>
    </location>
</feature>
<name>A0ABR1RKL4_9PEZI</name>
<dbReference type="Gene3D" id="2.40.50.40">
    <property type="match status" value="1"/>
</dbReference>
<dbReference type="SUPFAM" id="SSF54160">
    <property type="entry name" value="Chromo domain-like"/>
    <property type="match status" value="1"/>
</dbReference>
<feature type="compositionally biased region" description="Basic residues" evidence="2">
    <location>
        <begin position="412"/>
        <end position="423"/>
    </location>
</feature>
<dbReference type="PROSITE" id="PS50013">
    <property type="entry name" value="CHROMO_2"/>
    <property type="match status" value="1"/>
</dbReference>
<organism evidence="4 5">
    <name type="scientific">Apiospora marii</name>
    <dbReference type="NCBI Taxonomy" id="335849"/>
    <lineage>
        <taxon>Eukaryota</taxon>
        <taxon>Fungi</taxon>
        <taxon>Dikarya</taxon>
        <taxon>Ascomycota</taxon>
        <taxon>Pezizomycotina</taxon>
        <taxon>Sordariomycetes</taxon>
        <taxon>Xylariomycetidae</taxon>
        <taxon>Amphisphaeriales</taxon>
        <taxon>Apiosporaceae</taxon>
        <taxon>Apiospora</taxon>
    </lineage>
</organism>
<dbReference type="InterPro" id="IPR023780">
    <property type="entry name" value="Chromo_domain"/>
</dbReference>
<reference evidence="4 5" key="1">
    <citation type="submission" date="2023-01" db="EMBL/GenBank/DDBJ databases">
        <title>Analysis of 21 Apiospora genomes using comparative genomics revels a genus with tremendous synthesis potential of carbohydrate active enzymes and secondary metabolites.</title>
        <authorList>
            <person name="Sorensen T."/>
        </authorList>
    </citation>
    <scope>NUCLEOTIDE SEQUENCE [LARGE SCALE GENOMIC DNA]</scope>
    <source>
        <strain evidence="4 5">CBS 20057</strain>
    </source>
</reference>
<feature type="region of interest" description="Disordered" evidence="2">
    <location>
        <begin position="369"/>
        <end position="423"/>
    </location>
</feature>
<sequence length="500" mass="55006">MDASPARLVGWAVRRGGEVLDEARLVKHNHARAELAASDAEQTWRRAEVNLHRKRPGVTDLWPTREQAAHLPLPLVDIVTKDREKRVRIFKTLKEGRNSKIAHARGPVPGASSLMNSVQVNVHSGELHSGGLHSGGLHSGVRPSWPCSTPTAVISTPDARRYILHWRMSMSGFGGGMSTALRLDKYVLPNHMDLCNQCYTTRASGRIGAGPRRSIRKATGGGEDLPFKKHGEGKGKVLCTPSDAKADKGHADPAYGMKQSNHTFDSTQPYQADLSPAKRTPHRSKPSSSQDTKHHHVIGTDLNRSSAHLDIAISTHATETPLAKPSFHTLANTMTGTVEEGGPTVHGLYKMINVQNNEKAAAFPLLGGANTSTGHRPSRNAKHGTSMPTITTYQWKDKAESPKRKPPQLPRHGPRPAKRKRHMPATLQEANILGVKLRPQPERLPPNANGETYDVELLVSHRIIDDSGDESTEYLVMWAGDWPLEQRYTWEPEENIDAVN</sequence>
<dbReference type="InterPro" id="IPR000953">
    <property type="entry name" value="Chromo/chromo_shadow_dom"/>
</dbReference>
<protein>
    <recommendedName>
        <fullName evidence="3">Chromo domain-containing protein</fullName>
    </recommendedName>
</protein>
<evidence type="ECO:0000256" key="1">
    <source>
        <dbReference type="ARBA" id="ARBA00011353"/>
    </source>
</evidence>
<feature type="compositionally biased region" description="Basic and acidic residues" evidence="2">
    <location>
        <begin position="225"/>
        <end position="235"/>
    </location>
</feature>
<dbReference type="EMBL" id="JAQQWI010000013">
    <property type="protein sequence ID" value="KAK8013728.1"/>
    <property type="molecule type" value="Genomic_DNA"/>
</dbReference>
<evidence type="ECO:0000259" key="3">
    <source>
        <dbReference type="PROSITE" id="PS50013"/>
    </source>
</evidence>